<name>A0ABP1B3Z2_9BRYO</name>
<dbReference type="Proteomes" id="UP001497522">
    <property type="component" value="Chromosome 19"/>
</dbReference>
<gene>
    <name evidence="1" type="ORF">CSSPJE1EN2_LOCUS12564</name>
</gene>
<organism evidence="1 2">
    <name type="scientific">Sphagnum jensenii</name>
    <dbReference type="NCBI Taxonomy" id="128206"/>
    <lineage>
        <taxon>Eukaryota</taxon>
        <taxon>Viridiplantae</taxon>
        <taxon>Streptophyta</taxon>
        <taxon>Embryophyta</taxon>
        <taxon>Bryophyta</taxon>
        <taxon>Sphagnophytina</taxon>
        <taxon>Sphagnopsida</taxon>
        <taxon>Sphagnales</taxon>
        <taxon>Sphagnaceae</taxon>
        <taxon>Sphagnum</taxon>
    </lineage>
</organism>
<accession>A0ABP1B3Z2</accession>
<keyword evidence="2" id="KW-1185">Reference proteome</keyword>
<sequence>MKLMFCLPVHDRAEARHGFLSGGLVRTRASVRDRKESGKGMHAAFLGALETCRRRNQGRSARQAGDAAGQLFLSLHPTLGCC</sequence>
<evidence type="ECO:0000313" key="1">
    <source>
        <dbReference type="EMBL" id="CAK9869827.1"/>
    </source>
</evidence>
<evidence type="ECO:0000313" key="2">
    <source>
        <dbReference type="Proteomes" id="UP001497522"/>
    </source>
</evidence>
<reference evidence="1" key="1">
    <citation type="submission" date="2024-03" db="EMBL/GenBank/DDBJ databases">
        <authorList>
            <consortium name="ELIXIR-Norway"/>
            <consortium name="Elixir Norway"/>
        </authorList>
    </citation>
    <scope>NUCLEOTIDE SEQUENCE</scope>
</reference>
<protein>
    <submittedName>
        <fullName evidence="1">Uncharacterized protein</fullName>
    </submittedName>
</protein>
<dbReference type="EMBL" id="OZ023720">
    <property type="protein sequence ID" value="CAK9869827.1"/>
    <property type="molecule type" value="Genomic_DNA"/>
</dbReference>
<proteinExistence type="predicted"/>